<keyword evidence="1" id="KW-1133">Transmembrane helix</keyword>
<name>A0A948TJD3_9LACO</name>
<comment type="caution">
    <text evidence="2">The sequence shown here is derived from an EMBL/GenBank/DDBJ whole genome shotgun (WGS) entry which is preliminary data.</text>
</comment>
<feature type="transmembrane region" description="Helical" evidence="1">
    <location>
        <begin position="12"/>
        <end position="30"/>
    </location>
</feature>
<evidence type="ECO:0000313" key="2">
    <source>
        <dbReference type="EMBL" id="MBU3851616.1"/>
    </source>
</evidence>
<keyword evidence="1" id="KW-0472">Membrane</keyword>
<protein>
    <submittedName>
        <fullName evidence="2">YibE/F family protein</fullName>
    </submittedName>
</protein>
<dbReference type="Proteomes" id="UP000777303">
    <property type="component" value="Unassembled WGS sequence"/>
</dbReference>
<dbReference type="InterPro" id="IPR012507">
    <property type="entry name" value="YibE_F"/>
</dbReference>
<proteinExistence type="predicted"/>
<reference evidence="2" key="2">
    <citation type="submission" date="2021-04" db="EMBL/GenBank/DDBJ databases">
        <authorList>
            <person name="Gilroy R."/>
        </authorList>
    </citation>
    <scope>NUCLEOTIDE SEQUENCE</scope>
    <source>
        <strain evidence="2">F6-6636</strain>
    </source>
</reference>
<dbReference type="AlphaFoldDB" id="A0A948TJD3"/>
<evidence type="ECO:0000256" key="1">
    <source>
        <dbReference type="SAM" id="Phobius"/>
    </source>
</evidence>
<feature type="transmembrane region" description="Helical" evidence="1">
    <location>
        <begin position="176"/>
        <end position="196"/>
    </location>
</feature>
<dbReference type="Pfam" id="PF07907">
    <property type="entry name" value="YibE_F"/>
    <property type="match status" value="1"/>
</dbReference>
<feature type="transmembrane region" description="Helical" evidence="1">
    <location>
        <begin position="203"/>
        <end position="226"/>
    </location>
</feature>
<sequence length="374" mass="41626">MLKVKKPLVKLWQLLLVFISGIVCVVATHYDAFLYHQPVGEVVQVLHSKTTTVQDEYQNTDQQTKQQLRLRVLNGSYRGHYFTVSNTYTRSGALDVPYHRHQQVMMSIERVKGKPTAAISNPKRDTSVVFTLWLAITLTLLFMRFSGVMALLSIGINALLFYAAICWDLHWNGANVLMIFGSLAVLFAIMTLTLVLGFHKATIIALTATLGGTFLALLIGTGIMNITHEKNIYFEAMAYVTQLPRPLFRAEILLGSLGAVMDIIMDMVATLTQVCHEQPNLSHRQIFITARHIGQSIMGPLINVLFMIFIGSTLPMAILYLQNGNSIAYTFHFVMSLGIVQSLISGIGITLAVLLTEILASWLMGKKVNTDVNH</sequence>
<reference evidence="2" key="1">
    <citation type="journal article" date="2021" name="PeerJ">
        <title>Extensive microbial diversity within the chicken gut microbiome revealed by metagenomics and culture.</title>
        <authorList>
            <person name="Gilroy R."/>
            <person name="Ravi A."/>
            <person name="Getino M."/>
            <person name="Pursley I."/>
            <person name="Horton D.L."/>
            <person name="Alikhan N.F."/>
            <person name="Baker D."/>
            <person name="Gharbi K."/>
            <person name="Hall N."/>
            <person name="Watson M."/>
            <person name="Adriaenssens E.M."/>
            <person name="Foster-Nyarko E."/>
            <person name="Jarju S."/>
            <person name="Secka A."/>
            <person name="Antonio M."/>
            <person name="Oren A."/>
            <person name="Chaudhuri R.R."/>
            <person name="La Ragione R."/>
            <person name="Hildebrand F."/>
            <person name="Pallen M.J."/>
        </authorList>
    </citation>
    <scope>NUCLEOTIDE SEQUENCE</scope>
    <source>
        <strain evidence="2">F6-6636</strain>
    </source>
</reference>
<keyword evidence="1" id="KW-0812">Transmembrane</keyword>
<dbReference type="PANTHER" id="PTHR41771:SF1">
    <property type="entry name" value="MEMBRANE PROTEIN"/>
    <property type="match status" value="1"/>
</dbReference>
<feature type="transmembrane region" description="Helical" evidence="1">
    <location>
        <begin position="150"/>
        <end position="170"/>
    </location>
</feature>
<dbReference type="PANTHER" id="PTHR41771">
    <property type="entry name" value="MEMBRANE PROTEIN-RELATED"/>
    <property type="match status" value="1"/>
</dbReference>
<evidence type="ECO:0000313" key="3">
    <source>
        <dbReference type="Proteomes" id="UP000777303"/>
    </source>
</evidence>
<dbReference type="EMBL" id="JAHLFS010000038">
    <property type="protein sequence ID" value="MBU3851616.1"/>
    <property type="molecule type" value="Genomic_DNA"/>
</dbReference>
<feature type="transmembrane region" description="Helical" evidence="1">
    <location>
        <begin position="301"/>
        <end position="321"/>
    </location>
</feature>
<organism evidence="2 3">
    <name type="scientific">Candidatus Paralactobacillus gallistercoris</name>
    <dbReference type="NCBI Taxonomy" id="2838724"/>
    <lineage>
        <taxon>Bacteria</taxon>
        <taxon>Bacillati</taxon>
        <taxon>Bacillota</taxon>
        <taxon>Bacilli</taxon>
        <taxon>Lactobacillales</taxon>
        <taxon>Lactobacillaceae</taxon>
        <taxon>Lactobacillus</taxon>
    </lineage>
</organism>
<feature type="transmembrane region" description="Helical" evidence="1">
    <location>
        <begin position="333"/>
        <end position="356"/>
    </location>
</feature>
<accession>A0A948TJD3</accession>
<gene>
    <name evidence="2" type="ORF">H9901_02845</name>
</gene>